<evidence type="ECO:0000256" key="1">
    <source>
        <dbReference type="ARBA" id="ARBA00010790"/>
    </source>
</evidence>
<dbReference type="SUPFAM" id="SSF51905">
    <property type="entry name" value="FAD/NAD(P)-binding domain"/>
    <property type="match status" value="1"/>
</dbReference>
<dbReference type="Gene3D" id="3.50.50.60">
    <property type="entry name" value="FAD/NAD(P)-binding domain"/>
    <property type="match status" value="2"/>
</dbReference>
<dbReference type="RefSeq" id="XP_043173287.1">
    <property type="nucleotide sequence ID" value="XM_043317352.1"/>
</dbReference>
<dbReference type="InterPro" id="IPR012132">
    <property type="entry name" value="GMC_OxRdtase"/>
</dbReference>
<dbReference type="OrthoDB" id="269227at2759"/>
<dbReference type="EMBL" id="CAJRGZ010000025">
    <property type="protein sequence ID" value="CAG5181350.1"/>
    <property type="molecule type" value="Genomic_DNA"/>
</dbReference>
<comment type="similarity">
    <text evidence="1">Belongs to the GMC oxidoreductase family.</text>
</comment>
<dbReference type="Proteomes" id="UP000676310">
    <property type="component" value="Unassembled WGS sequence"/>
</dbReference>
<comment type="caution">
    <text evidence="3">The sequence shown here is derived from an EMBL/GenBank/DDBJ whole genome shotgun (WGS) entry which is preliminary data.</text>
</comment>
<name>A0A8J2IEN9_9PLEO</name>
<evidence type="ECO:0000313" key="3">
    <source>
        <dbReference type="EMBL" id="CAG5181350.1"/>
    </source>
</evidence>
<feature type="chain" id="PRO_5035219945" evidence="2">
    <location>
        <begin position="19"/>
        <end position="238"/>
    </location>
</feature>
<dbReference type="InterPro" id="IPR036188">
    <property type="entry name" value="FAD/NAD-bd_sf"/>
</dbReference>
<feature type="signal peptide" evidence="2">
    <location>
        <begin position="1"/>
        <end position="18"/>
    </location>
</feature>
<dbReference type="AlphaFoldDB" id="A0A8J2IEN9"/>
<organism evidence="3 4">
    <name type="scientific">Alternaria atra</name>
    <dbReference type="NCBI Taxonomy" id="119953"/>
    <lineage>
        <taxon>Eukaryota</taxon>
        <taxon>Fungi</taxon>
        <taxon>Dikarya</taxon>
        <taxon>Ascomycota</taxon>
        <taxon>Pezizomycotina</taxon>
        <taxon>Dothideomycetes</taxon>
        <taxon>Pleosporomycetidae</taxon>
        <taxon>Pleosporales</taxon>
        <taxon>Pleosporineae</taxon>
        <taxon>Pleosporaceae</taxon>
        <taxon>Alternaria</taxon>
        <taxon>Alternaria sect. Ulocladioides</taxon>
    </lineage>
</organism>
<gene>
    <name evidence="3" type="ORF">ALTATR162_LOCUS9718</name>
</gene>
<sequence>MFPRTTVAVIALLGTASALPSDVAPVHKRADKNTYDYVIVGGGITGLVAANRLSEDKKNVAAEFNMSWDPTAYGNGPLKLGISDFQYPDIKDYFKAFQGAGAKMQLDGNNGDAYGASWWANTYNPETGERSHARNSYYDPVSARSNLKVLLETLATELVFDSGEKLTAKGVKITCKKTNTTLPTLRCTFFLPSLKRLFLVCEGSRPTLILTGQFTNISNELIVAYVVYQQDGQFLLTT</sequence>
<dbReference type="PANTHER" id="PTHR11552">
    <property type="entry name" value="GLUCOSE-METHANOL-CHOLINE GMC OXIDOREDUCTASE"/>
    <property type="match status" value="1"/>
</dbReference>
<evidence type="ECO:0000256" key="2">
    <source>
        <dbReference type="SAM" id="SignalP"/>
    </source>
</evidence>
<dbReference type="Gene3D" id="3.30.560.10">
    <property type="entry name" value="Glucose Oxidase, domain 3"/>
    <property type="match status" value="1"/>
</dbReference>
<dbReference type="GO" id="GO:0044550">
    <property type="term" value="P:secondary metabolite biosynthetic process"/>
    <property type="evidence" value="ECO:0007669"/>
    <property type="project" value="TreeGrafter"/>
</dbReference>
<accession>A0A8J2IEN9</accession>
<keyword evidence="4" id="KW-1185">Reference proteome</keyword>
<dbReference type="GO" id="GO:0016491">
    <property type="term" value="F:oxidoreductase activity"/>
    <property type="evidence" value="ECO:0007669"/>
    <property type="project" value="TreeGrafter"/>
</dbReference>
<dbReference type="PANTHER" id="PTHR11552:SF115">
    <property type="entry name" value="DEHYDROGENASE XPTC-RELATED"/>
    <property type="match status" value="1"/>
</dbReference>
<proteinExistence type="inferred from homology"/>
<reference evidence="3" key="1">
    <citation type="submission" date="2021-05" db="EMBL/GenBank/DDBJ databases">
        <authorList>
            <person name="Stam R."/>
        </authorList>
    </citation>
    <scope>NUCLEOTIDE SEQUENCE</scope>
    <source>
        <strain evidence="3">CS162</strain>
    </source>
</reference>
<keyword evidence="2" id="KW-0732">Signal</keyword>
<protein>
    <submittedName>
        <fullName evidence="3">Uncharacterized protein</fullName>
    </submittedName>
</protein>
<dbReference type="GO" id="GO:0050660">
    <property type="term" value="F:flavin adenine dinucleotide binding"/>
    <property type="evidence" value="ECO:0007669"/>
    <property type="project" value="InterPro"/>
</dbReference>
<evidence type="ECO:0000313" key="4">
    <source>
        <dbReference type="Proteomes" id="UP000676310"/>
    </source>
</evidence>
<dbReference type="GeneID" id="67021970"/>